<dbReference type="PANTHER" id="PTHR42879">
    <property type="entry name" value="3-OXOACYL-(ACYL-CARRIER-PROTEIN) REDUCTASE"/>
    <property type="match status" value="1"/>
</dbReference>
<dbReference type="InterPro" id="IPR036291">
    <property type="entry name" value="NAD(P)-bd_dom_sf"/>
</dbReference>
<dbReference type="GO" id="GO:0016491">
    <property type="term" value="F:oxidoreductase activity"/>
    <property type="evidence" value="ECO:0007669"/>
    <property type="project" value="UniProtKB-KW"/>
</dbReference>
<sequence length="251" mass="25944">MRTLHTAVVTGAGRGIGAATALRLAADGAAVGVLDIDGEAAARTVERIRAAGGTAHAVVADVGDPEQAKGSLAAVAAELGPPDILVNNAGVIRDRPMQDLSLDDWDSVVDVNLRGPFLMCQAVRPYLLERGWGRIVNFSSSSALGNRDQANYAAAKAGIDGLTRTLAIELGPYGVTVNAVAPGYIATDMTARTAERMGMDFGKLQQMVAAQTPVRRVGQPEDVAHAVAFLVGEGAGFVSGHLLYVTGGPMR</sequence>
<evidence type="ECO:0000256" key="2">
    <source>
        <dbReference type="ARBA" id="ARBA00022857"/>
    </source>
</evidence>
<dbReference type="InterPro" id="IPR050259">
    <property type="entry name" value="SDR"/>
</dbReference>
<keyword evidence="2" id="KW-0521">NADP</keyword>
<dbReference type="KEGG" id="salw:CP975_34070"/>
<dbReference type="AlphaFoldDB" id="A0A5J6HTW7"/>
<dbReference type="Gene3D" id="3.40.50.720">
    <property type="entry name" value="NAD(P)-binding Rossmann-like Domain"/>
    <property type="match status" value="1"/>
</dbReference>
<evidence type="ECO:0000313" key="5">
    <source>
        <dbReference type="EMBL" id="QEV21883.1"/>
    </source>
</evidence>
<comment type="similarity">
    <text evidence="1">Belongs to the short-chain dehydrogenases/reductases (SDR) family.</text>
</comment>
<evidence type="ECO:0000259" key="4">
    <source>
        <dbReference type="SMART" id="SM00822"/>
    </source>
</evidence>
<gene>
    <name evidence="5" type="ORF">CP975_34070</name>
</gene>
<dbReference type="OrthoDB" id="9804774at2"/>
<dbReference type="PRINTS" id="PR00081">
    <property type="entry name" value="GDHRDH"/>
</dbReference>
<dbReference type="InterPro" id="IPR057326">
    <property type="entry name" value="KR_dom"/>
</dbReference>
<dbReference type="Proteomes" id="UP000326553">
    <property type="component" value="Chromosome"/>
</dbReference>
<evidence type="ECO:0000256" key="3">
    <source>
        <dbReference type="ARBA" id="ARBA00023002"/>
    </source>
</evidence>
<dbReference type="NCBIfam" id="NF009466">
    <property type="entry name" value="PRK12826.1-2"/>
    <property type="match status" value="1"/>
</dbReference>
<dbReference type="GO" id="GO:0032787">
    <property type="term" value="P:monocarboxylic acid metabolic process"/>
    <property type="evidence" value="ECO:0007669"/>
    <property type="project" value="UniProtKB-ARBA"/>
</dbReference>
<dbReference type="SMART" id="SM00822">
    <property type="entry name" value="PKS_KR"/>
    <property type="match status" value="1"/>
</dbReference>
<dbReference type="Pfam" id="PF13561">
    <property type="entry name" value="adh_short_C2"/>
    <property type="match status" value="1"/>
</dbReference>
<protein>
    <submittedName>
        <fullName evidence="5">SDR family oxidoreductase</fullName>
    </submittedName>
</protein>
<keyword evidence="6" id="KW-1185">Reference proteome</keyword>
<dbReference type="FunFam" id="3.40.50.720:FF:000115">
    <property type="entry name" value="3-oxoacyl-[acyl-carrier-protein] reductase FabG"/>
    <property type="match status" value="1"/>
</dbReference>
<dbReference type="PROSITE" id="PS00061">
    <property type="entry name" value="ADH_SHORT"/>
    <property type="match status" value="1"/>
</dbReference>
<dbReference type="PRINTS" id="PR00080">
    <property type="entry name" value="SDRFAMILY"/>
</dbReference>
<dbReference type="RefSeq" id="WP_055534066.1">
    <property type="nucleotide sequence ID" value="NZ_CP023695.1"/>
</dbReference>
<evidence type="ECO:0000256" key="1">
    <source>
        <dbReference type="ARBA" id="ARBA00006484"/>
    </source>
</evidence>
<organism evidence="5 6">
    <name type="scientific">Streptomyces alboniger</name>
    <dbReference type="NCBI Taxonomy" id="132473"/>
    <lineage>
        <taxon>Bacteria</taxon>
        <taxon>Bacillati</taxon>
        <taxon>Actinomycetota</taxon>
        <taxon>Actinomycetes</taxon>
        <taxon>Kitasatosporales</taxon>
        <taxon>Streptomycetaceae</taxon>
        <taxon>Streptomyces</taxon>
        <taxon>Streptomyces aurantiacus group</taxon>
    </lineage>
</organism>
<name>A0A5J6HTW7_STRAD</name>
<accession>A0A5J6HTW7</accession>
<dbReference type="SUPFAM" id="SSF51735">
    <property type="entry name" value="NAD(P)-binding Rossmann-fold domains"/>
    <property type="match status" value="1"/>
</dbReference>
<evidence type="ECO:0000313" key="6">
    <source>
        <dbReference type="Proteomes" id="UP000326553"/>
    </source>
</evidence>
<proteinExistence type="inferred from homology"/>
<keyword evidence="3" id="KW-0560">Oxidoreductase</keyword>
<dbReference type="InterPro" id="IPR020904">
    <property type="entry name" value="Sc_DH/Rdtase_CS"/>
</dbReference>
<reference evidence="5 6" key="1">
    <citation type="submission" date="2017-09" db="EMBL/GenBank/DDBJ databases">
        <authorList>
            <person name="Lee N."/>
            <person name="Cho B.-K."/>
        </authorList>
    </citation>
    <scope>NUCLEOTIDE SEQUENCE [LARGE SCALE GENOMIC DNA]</scope>
    <source>
        <strain evidence="5 6">ATCC 12461</strain>
    </source>
</reference>
<dbReference type="EMBL" id="CP023695">
    <property type="protein sequence ID" value="QEV21883.1"/>
    <property type="molecule type" value="Genomic_DNA"/>
</dbReference>
<feature type="domain" description="Ketoreductase" evidence="4">
    <location>
        <begin position="5"/>
        <end position="183"/>
    </location>
</feature>
<dbReference type="PANTHER" id="PTHR42879:SF2">
    <property type="entry name" value="3-OXOACYL-[ACYL-CARRIER-PROTEIN] REDUCTASE FABG"/>
    <property type="match status" value="1"/>
</dbReference>
<dbReference type="InterPro" id="IPR002347">
    <property type="entry name" value="SDR_fam"/>
</dbReference>